<dbReference type="EMBL" id="AP021876">
    <property type="protein sequence ID" value="BBO84723.1"/>
    <property type="molecule type" value="Genomic_DNA"/>
</dbReference>
<dbReference type="KEGG" id="dov:DSCO28_52890"/>
<sequence>MRPHTCVSPEGRFVYGIHQPHFTARNFRATDQRSALGTLADGTHHLNEANFPAGSVHEPSATPIYEIPNAFPFRGTTYIGKGWADARARNPEAIRLPRPPEVSFFKIHPDEPSARKAIAGLPRPLQLALAATSTDARDLCALAHLATAFCMDTQSHLPWGLEYEQRADGRIKARIADEALFEAVANNVHLPDAYKQAMVLRPGAQGNSEIVGEWHPQKESHVFEYLRRNSYIPWGHYAANMANDAVRYQALTITPADMAGMRHLYYQRTYTRLAEMLSLPAVPDRRPLTETELESLRQRIQGQLAKTAGLDVNRTLWGWNYGFDYAPSGYRLHASHQQIHQQYALIPATVPLADGAGHLPAYACGDRVADFVRAFRRETGKGFFECYMQAIGENRRTDGNPRGERRLVVFEDDRVILFVPKAQTSQWELQLMPKTAVGNVTEADTATRHALDRAILVAVKVLAGMGARMITTIEYSKAIDDPGTDQRLLMAFMPRLPESPGAFSEAQLRWINGHYPEDFALACRCHLPMEAKTGDPANQPGAGERD</sequence>
<dbReference type="SUPFAM" id="SSF54197">
    <property type="entry name" value="HIT-like"/>
    <property type="match status" value="1"/>
</dbReference>
<dbReference type="AlphaFoldDB" id="A0A5K7ZWT9"/>
<protein>
    <submittedName>
        <fullName evidence="1">Uncharacterized protein</fullName>
    </submittedName>
</protein>
<dbReference type="RefSeq" id="WP_231713931.1">
    <property type="nucleotide sequence ID" value="NZ_AP021876.1"/>
</dbReference>
<organism evidence="1 2">
    <name type="scientific">Desulfosarcina ovata subsp. sediminis</name>
    <dbReference type="NCBI Taxonomy" id="885957"/>
    <lineage>
        <taxon>Bacteria</taxon>
        <taxon>Pseudomonadati</taxon>
        <taxon>Thermodesulfobacteriota</taxon>
        <taxon>Desulfobacteria</taxon>
        <taxon>Desulfobacterales</taxon>
        <taxon>Desulfosarcinaceae</taxon>
        <taxon>Desulfosarcina</taxon>
    </lineage>
</organism>
<name>A0A5K7ZWT9_9BACT</name>
<proteinExistence type="predicted"/>
<evidence type="ECO:0000313" key="1">
    <source>
        <dbReference type="EMBL" id="BBO84723.1"/>
    </source>
</evidence>
<gene>
    <name evidence="1" type="ORF">DSCO28_52890</name>
</gene>
<reference evidence="1 2" key="1">
    <citation type="submission" date="2019-11" db="EMBL/GenBank/DDBJ databases">
        <title>Comparative genomics of hydrocarbon-degrading Desulfosarcina strains.</title>
        <authorList>
            <person name="Watanabe M."/>
            <person name="Kojima H."/>
            <person name="Fukui M."/>
        </authorList>
    </citation>
    <scope>NUCLEOTIDE SEQUENCE [LARGE SCALE GENOMIC DNA]</scope>
    <source>
        <strain evidence="1 2">28bB2T</strain>
    </source>
</reference>
<evidence type="ECO:0000313" key="2">
    <source>
        <dbReference type="Proteomes" id="UP000425960"/>
    </source>
</evidence>
<accession>A0A5K7ZWT9</accession>
<dbReference type="Gene3D" id="3.30.428.10">
    <property type="entry name" value="HIT-like"/>
    <property type="match status" value="1"/>
</dbReference>
<dbReference type="InterPro" id="IPR036265">
    <property type="entry name" value="HIT-like_sf"/>
</dbReference>
<dbReference type="Proteomes" id="UP000425960">
    <property type="component" value="Chromosome"/>
</dbReference>